<accession>A0ABP4UVA0</accession>
<proteinExistence type="predicted"/>
<evidence type="ECO:0000313" key="2">
    <source>
        <dbReference type="EMBL" id="GAA1710757.1"/>
    </source>
</evidence>
<name>A0ABP4UVA0_9ACTN</name>
<dbReference type="InterPro" id="IPR036514">
    <property type="entry name" value="SGNH_hydro_sf"/>
</dbReference>
<dbReference type="PANTHER" id="PTHR30383">
    <property type="entry name" value="THIOESTERASE 1/PROTEASE 1/LYSOPHOSPHOLIPASE L1"/>
    <property type="match status" value="1"/>
</dbReference>
<dbReference type="InterPro" id="IPR051532">
    <property type="entry name" value="Ester_Hydrolysis_Enzymes"/>
</dbReference>
<evidence type="ECO:0000259" key="1">
    <source>
        <dbReference type="Pfam" id="PF13472"/>
    </source>
</evidence>
<dbReference type="InterPro" id="IPR013830">
    <property type="entry name" value="SGNH_hydro"/>
</dbReference>
<dbReference type="Proteomes" id="UP001500280">
    <property type="component" value="Unassembled WGS sequence"/>
</dbReference>
<dbReference type="Gene3D" id="3.40.50.1110">
    <property type="entry name" value="SGNH hydrolase"/>
    <property type="match status" value="1"/>
</dbReference>
<dbReference type="CDD" id="cd01833">
    <property type="entry name" value="XynB_like"/>
    <property type="match status" value="1"/>
</dbReference>
<dbReference type="Pfam" id="PF13472">
    <property type="entry name" value="Lipase_GDSL_2"/>
    <property type="match status" value="1"/>
</dbReference>
<sequence length="240" mass="26209">MGTAELLPYRYVFQVKPRLLLAVPLVVAAVLLVGPAAPAVRGVPLMPLGDSITYGNPETGVSYRTSLWQHLQSDPGPRLDFVGSVRWGNLPDRDNEGHPGMRIDELRSWIDYWLKLNRPRYVLLHIGTNDVVQAHDLANAPARLQDLVERITSRVPGVTVLVASIVPSSDPGLNERIDTYNAAVPGVVESVRATGADVRFVDLNARMSLSDISSDKLHPSDAGFLKMGDIWYDAVASVVP</sequence>
<dbReference type="EMBL" id="BAAANF010000022">
    <property type="protein sequence ID" value="GAA1710757.1"/>
    <property type="molecule type" value="Genomic_DNA"/>
</dbReference>
<organism evidence="2 3">
    <name type="scientific">Kribbella yunnanensis</name>
    <dbReference type="NCBI Taxonomy" id="190194"/>
    <lineage>
        <taxon>Bacteria</taxon>
        <taxon>Bacillati</taxon>
        <taxon>Actinomycetota</taxon>
        <taxon>Actinomycetes</taxon>
        <taxon>Propionibacteriales</taxon>
        <taxon>Kribbellaceae</taxon>
        <taxon>Kribbella</taxon>
    </lineage>
</organism>
<reference evidence="3" key="1">
    <citation type="journal article" date="2019" name="Int. J. Syst. Evol. Microbiol.">
        <title>The Global Catalogue of Microorganisms (GCM) 10K type strain sequencing project: providing services to taxonomists for standard genome sequencing and annotation.</title>
        <authorList>
            <consortium name="The Broad Institute Genomics Platform"/>
            <consortium name="The Broad Institute Genome Sequencing Center for Infectious Disease"/>
            <person name="Wu L."/>
            <person name="Ma J."/>
        </authorList>
    </citation>
    <scope>NUCLEOTIDE SEQUENCE [LARGE SCALE GENOMIC DNA]</scope>
    <source>
        <strain evidence="3">JCM 14307</strain>
    </source>
</reference>
<evidence type="ECO:0000313" key="3">
    <source>
        <dbReference type="Proteomes" id="UP001500280"/>
    </source>
</evidence>
<dbReference type="PANTHER" id="PTHR30383:SF5">
    <property type="entry name" value="SGNH HYDROLASE-TYPE ESTERASE DOMAIN-CONTAINING PROTEIN"/>
    <property type="match status" value="1"/>
</dbReference>
<gene>
    <name evidence="2" type="ORF">GCM10009745_68470</name>
</gene>
<dbReference type="SUPFAM" id="SSF52266">
    <property type="entry name" value="SGNH hydrolase"/>
    <property type="match status" value="1"/>
</dbReference>
<keyword evidence="3" id="KW-1185">Reference proteome</keyword>
<comment type="caution">
    <text evidence="2">The sequence shown here is derived from an EMBL/GenBank/DDBJ whole genome shotgun (WGS) entry which is preliminary data.</text>
</comment>
<protein>
    <recommendedName>
        <fullName evidence="1">SGNH hydrolase-type esterase domain-containing protein</fullName>
    </recommendedName>
</protein>
<feature type="domain" description="SGNH hydrolase-type esterase" evidence="1">
    <location>
        <begin position="48"/>
        <end position="223"/>
    </location>
</feature>